<feature type="region of interest" description="Disordered" evidence="3">
    <location>
        <begin position="377"/>
        <end position="396"/>
    </location>
</feature>
<dbReference type="GO" id="GO:0003924">
    <property type="term" value="F:GTPase activity"/>
    <property type="evidence" value="ECO:0007669"/>
    <property type="project" value="InterPro"/>
</dbReference>
<evidence type="ECO:0000313" key="7">
    <source>
        <dbReference type="Proteomes" id="UP000093352"/>
    </source>
</evidence>
<dbReference type="SMART" id="SM00838">
    <property type="entry name" value="EFG_C"/>
    <property type="match status" value="1"/>
</dbReference>
<dbReference type="Gene3D" id="3.30.70.240">
    <property type="match status" value="1"/>
</dbReference>
<dbReference type="InterPro" id="IPR035649">
    <property type="entry name" value="EFG_V"/>
</dbReference>
<dbReference type="CDD" id="cd03713">
    <property type="entry name" value="EFG_mtEFG_C"/>
    <property type="match status" value="1"/>
</dbReference>
<keyword evidence="2" id="KW-0342">GTP-binding</keyword>
<dbReference type="InterPro" id="IPR000795">
    <property type="entry name" value="T_Tr_GTP-bd_dom"/>
</dbReference>
<feature type="non-terminal residue" evidence="6">
    <location>
        <position position="1"/>
    </location>
</feature>
<dbReference type="CDD" id="cd01434">
    <property type="entry name" value="EFG_mtEFG1_IV"/>
    <property type="match status" value="1"/>
</dbReference>
<keyword evidence="1" id="KW-0547">Nucleotide-binding</keyword>
<dbReference type="SUPFAM" id="SSF54980">
    <property type="entry name" value="EF-G C-terminal domain-like"/>
    <property type="match status" value="2"/>
</dbReference>
<dbReference type="PANTHER" id="PTHR43261:SF6">
    <property type="entry name" value="ELONGATION FACTOR G-LIKE PROTEIN"/>
    <property type="match status" value="1"/>
</dbReference>
<keyword evidence="6" id="KW-0648">Protein biosynthesis</keyword>
<name>A0A371IIR7_9FIRM</name>
<dbReference type="InterPro" id="IPR009000">
    <property type="entry name" value="Transl_B-barrel_sf"/>
</dbReference>
<dbReference type="InterPro" id="IPR005517">
    <property type="entry name" value="Transl_elong_EFG/EF2_IV"/>
</dbReference>
<evidence type="ECO:0000256" key="3">
    <source>
        <dbReference type="SAM" id="MobiDB-lite"/>
    </source>
</evidence>
<dbReference type="InterPro" id="IPR027417">
    <property type="entry name" value="P-loop_NTPase"/>
</dbReference>
<dbReference type="RefSeq" id="WP_147292851.1">
    <property type="nucleotide sequence ID" value="NZ_MBEW02000050.1"/>
</dbReference>
<dbReference type="InterPro" id="IPR053905">
    <property type="entry name" value="EF-G-like_DII"/>
</dbReference>
<dbReference type="NCBIfam" id="NF009381">
    <property type="entry name" value="PRK12740.1-5"/>
    <property type="match status" value="1"/>
</dbReference>
<evidence type="ECO:0000259" key="4">
    <source>
        <dbReference type="SMART" id="SM00838"/>
    </source>
</evidence>
<keyword evidence="6" id="KW-0251">Elongation factor</keyword>
<sequence length="585" mass="65405">ISSLLAVASVIIVADSTTSLQVGTDKALEFADDNNLPRFIFVNKIDSEKADYYKVLDELKQRYGKKIAPFHIPWGKGDSFKGYINVVDLFAKKYNGKNCDIVDMPDDINDELEPVRAMLMEAVAESDEDLLEKYFNGETFTQQEIHRGLRKGVISGDIIPVLCGSTAKSIGIHTLLDMIADFLPSPLDKMTIDKKEFEGQIFKTLIDSFVGRVSYLKVIQGSLRPDMEVNNLNKRTKEKIGKIYTVTNNGLEETELANAGDIVAITKLQTSLTGDTLAEKLDAKTQELPKFPKPQMLVAIEPLNKGDDEKILQGLNRLMDEDQSFTWERNPETKQTVVGVQGDIHINSIKDKLKEKFGVDVKIEDLKVPYRETIKGKSDVQGKHKKQSGGHGQYGDVKIRFEPSDKKFEFTEELFGGSVPKSYVPAVEKGLIESMEKGVLAGYPMTNLKATLYDGSYHDVDSSEMAFKIAANLAYKKGIEEAHPILLEPIMDLTIIVPDEYMGDVIGDINRKRGRVLGMEAYKQGKQIIKAQAPEVEIFKYAIDLKALTQGQGYFEMEFNGYEEVPSQLAEKIISDAHKESSKTE</sequence>
<dbReference type="Proteomes" id="UP000093352">
    <property type="component" value="Unassembled WGS sequence"/>
</dbReference>
<dbReference type="SMART" id="SM00889">
    <property type="entry name" value="EFG_IV"/>
    <property type="match status" value="1"/>
</dbReference>
<dbReference type="InterPro" id="IPR000640">
    <property type="entry name" value="EFG_V-like"/>
</dbReference>
<evidence type="ECO:0000313" key="6">
    <source>
        <dbReference type="EMBL" id="RDY20368.1"/>
    </source>
</evidence>
<dbReference type="SUPFAM" id="SSF52540">
    <property type="entry name" value="P-loop containing nucleoside triphosphate hydrolases"/>
    <property type="match status" value="1"/>
</dbReference>
<dbReference type="GO" id="GO:0003746">
    <property type="term" value="F:translation elongation factor activity"/>
    <property type="evidence" value="ECO:0007669"/>
    <property type="project" value="UniProtKB-KW"/>
</dbReference>
<feature type="domain" description="Translation elongation factor EFG/EF2" evidence="5">
    <location>
        <begin position="367"/>
        <end position="483"/>
    </location>
</feature>
<dbReference type="FunFam" id="3.30.70.240:FF:000001">
    <property type="entry name" value="Elongation factor G"/>
    <property type="match status" value="1"/>
</dbReference>
<dbReference type="Pfam" id="PF22042">
    <property type="entry name" value="EF-G_D2"/>
    <property type="match status" value="1"/>
</dbReference>
<dbReference type="FunFam" id="3.30.230.10:FF:000003">
    <property type="entry name" value="Elongation factor G"/>
    <property type="match status" value="1"/>
</dbReference>
<evidence type="ECO:0000256" key="1">
    <source>
        <dbReference type="ARBA" id="ARBA00022741"/>
    </source>
</evidence>
<dbReference type="Pfam" id="PF00009">
    <property type="entry name" value="GTP_EFTU"/>
    <property type="match status" value="1"/>
</dbReference>
<dbReference type="InterPro" id="IPR041095">
    <property type="entry name" value="EFG_II"/>
</dbReference>
<dbReference type="InterPro" id="IPR014721">
    <property type="entry name" value="Ribsml_uS5_D2-typ_fold_subgr"/>
</dbReference>
<comment type="caution">
    <text evidence="6">The sequence shown here is derived from an EMBL/GenBank/DDBJ whole genome shotgun (WGS) entry which is preliminary data.</text>
</comment>
<dbReference type="Pfam" id="PF14492">
    <property type="entry name" value="EFG_III"/>
    <property type="match status" value="1"/>
</dbReference>
<dbReference type="InterPro" id="IPR035647">
    <property type="entry name" value="EFG_III/V"/>
</dbReference>
<dbReference type="GO" id="GO:0005525">
    <property type="term" value="F:GTP binding"/>
    <property type="evidence" value="ECO:0007669"/>
    <property type="project" value="UniProtKB-KW"/>
</dbReference>
<dbReference type="EMBL" id="MBEW02000050">
    <property type="protein sequence ID" value="RDY20368.1"/>
    <property type="molecule type" value="Genomic_DNA"/>
</dbReference>
<evidence type="ECO:0000259" key="5">
    <source>
        <dbReference type="SMART" id="SM00889"/>
    </source>
</evidence>
<organism evidence="6 7">
    <name type="scientific">Criibacterium bergeronii</name>
    <dbReference type="NCBI Taxonomy" id="1871336"/>
    <lineage>
        <taxon>Bacteria</taxon>
        <taxon>Bacillati</taxon>
        <taxon>Bacillota</taxon>
        <taxon>Clostridia</taxon>
        <taxon>Peptostreptococcales</taxon>
        <taxon>Filifactoraceae</taxon>
        <taxon>Criibacterium</taxon>
    </lineage>
</organism>
<dbReference type="Gene3D" id="3.30.230.10">
    <property type="match status" value="1"/>
</dbReference>
<gene>
    <name evidence="6" type="ORF">BBG48_010490</name>
</gene>
<dbReference type="SUPFAM" id="SSF54211">
    <property type="entry name" value="Ribosomal protein S5 domain 2-like"/>
    <property type="match status" value="1"/>
</dbReference>
<dbReference type="GO" id="GO:0032790">
    <property type="term" value="P:ribosome disassembly"/>
    <property type="evidence" value="ECO:0007669"/>
    <property type="project" value="TreeGrafter"/>
</dbReference>
<dbReference type="InterPro" id="IPR020568">
    <property type="entry name" value="Ribosomal_Su5_D2-typ_SF"/>
</dbReference>
<dbReference type="Pfam" id="PF03764">
    <property type="entry name" value="EFG_IV"/>
    <property type="match status" value="1"/>
</dbReference>
<dbReference type="AlphaFoldDB" id="A0A371IIR7"/>
<feature type="domain" description="Elongation factor EFG" evidence="4">
    <location>
        <begin position="485"/>
        <end position="573"/>
    </location>
</feature>
<evidence type="ECO:0000256" key="2">
    <source>
        <dbReference type="ARBA" id="ARBA00023134"/>
    </source>
</evidence>
<reference evidence="6 7" key="1">
    <citation type="journal article" date="2016" name="Genome Announc.">
        <title>Draft Genome Sequence of Criibacterium bergeronii gen. nov., sp. nov., Strain CCRI-22567T, Isolated from a Vaginal Sample from a Woman with Bacterial Vaginosis.</title>
        <authorList>
            <person name="Maheux A.F."/>
            <person name="Berube E."/>
            <person name="Boudreau D.K."/>
            <person name="Raymond F."/>
            <person name="Corbeil J."/>
            <person name="Roy P.H."/>
            <person name="Boissinot M."/>
            <person name="Omar R.F."/>
        </authorList>
    </citation>
    <scope>NUCLEOTIDE SEQUENCE [LARGE SCALE GENOMIC DNA]</scope>
    <source>
        <strain evidence="6 7">CCRI-22567</strain>
    </source>
</reference>
<dbReference type="Pfam" id="PF00679">
    <property type="entry name" value="EFG_C"/>
    <property type="match status" value="1"/>
</dbReference>
<keyword evidence="7" id="KW-1185">Reference proteome</keyword>
<proteinExistence type="predicted"/>
<accession>A0A371IIR7</accession>
<dbReference type="Gene3D" id="2.40.30.10">
    <property type="entry name" value="Translation factors"/>
    <property type="match status" value="1"/>
</dbReference>
<dbReference type="Gene3D" id="3.30.70.870">
    <property type="entry name" value="Elongation Factor G (Translational Gtpase), domain 3"/>
    <property type="match status" value="1"/>
</dbReference>
<dbReference type="InterPro" id="IPR047872">
    <property type="entry name" value="EFG_IV"/>
</dbReference>
<dbReference type="STRING" id="1871336.BBG48_01585"/>
<dbReference type="PANTHER" id="PTHR43261">
    <property type="entry name" value="TRANSLATION ELONGATION FACTOR G-RELATED"/>
    <property type="match status" value="1"/>
</dbReference>
<protein>
    <submittedName>
        <fullName evidence="6">Elongation factor G</fullName>
    </submittedName>
</protein>
<dbReference type="SUPFAM" id="SSF50447">
    <property type="entry name" value="Translation proteins"/>
    <property type="match status" value="1"/>
</dbReference>
<dbReference type="Gene3D" id="3.40.50.300">
    <property type="entry name" value="P-loop containing nucleotide triphosphate hydrolases"/>
    <property type="match status" value="1"/>
</dbReference>